<dbReference type="OrthoDB" id="3262196at2759"/>
<sequence length="284" mass="33011">MTADQDSKTVTRLAQDRRYRELLEQRTNIDLTLRVLAYTILAENEYIPNIEEFLDLPCNSVINALAGLAPIVVCGTNKTIHFVDDAFPDFLLDETRSAKFYIDWGVWHAKFSHHYFERMKTGAYGTHELSLITFHLQNINSSQQLHEDILSFAYTLDQLSYLSHAYEGLWDEVSDFLTAVKGLKFDDNDEAYSLQRDRMASLLARDFKAFRGQLISLVANHNIHLRVQPMNVDRSSRKKRAERVFWNKTKTRPMPKTVMPSGPCGMLIQRRGKYLQERARQHHN</sequence>
<accession>A0A0D2P030</accession>
<dbReference type="EMBL" id="KN817697">
    <property type="protein sequence ID" value="KJA14050.1"/>
    <property type="molecule type" value="Genomic_DNA"/>
</dbReference>
<dbReference type="Proteomes" id="UP000054270">
    <property type="component" value="Unassembled WGS sequence"/>
</dbReference>
<dbReference type="AlphaFoldDB" id="A0A0D2P030"/>
<organism evidence="1 2">
    <name type="scientific">Hypholoma sublateritium (strain FD-334 SS-4)</name>
    <dbReference type="NCBI Taxonomy" id="945553"/>
    <lineage>
        <taxon>Eukaryota</taxon>
        <taxon>Fungi</taxon>
        <taxon>Dikarya</taxon>
        <taxon>Basidiomycota</taxon>
        <taxon>Agaricomycotina</taxon>
        <taxon>Agaricomycetes</taxon>
        <taxon>Agaricomycetidae</taxon>
        <taxon>Agaricales</taxon>
        <taxon>Agaricineae</taxon>
        <taxon>Strophariaceae</taxon>
        <taxon>Hypholoma</taxon>
    </lineage>
</organism>
<keyword evidence="2" id="KW-1185">Reference proteome</keyword>
<reference evidence="2" key="1">
    <citation type="submission" date="2014-04" db="EMBL/GenBank/DDBJ databases">
        <title>Evolutionary Origins and Diversification of the Mycorrhizal Mutualists.</title>
        <authorList>
            <consortium name="DOE Joint Genome Institute"/>
            <consortium name="Mycorrhizal Genomics Consortium"/>
            <person name="Kohler A."/>
            <person name="Kuo A."/>
            <person name="Nagy L.G."/>
            <person name="Floudas D."/>
            <person name="Copeland A."/>
            <person name="Barry K.W."/>
            <person name="Cichocki N."/>
            <person name="Veneault-Fourrey C."/>
            <person name="LaButti K."/>
            <person name="Lindquist E.A."/>
            <person name="Lipzen A."/>
            <person name="Lundell T."/>
            <person name="Morin E."/>
            <person name="Murat C."/>
            <person name="Riley R."/>
            <person name="Ohm R."/>
            <person name="Sun H."/>
            <person name="Tunlid A."/>
            <person name="Henrissat B."/>
            <person name="Grigoriev I.V."/>
            <person name="Hibbett D.S."/>
            <person name="Martin F."/>
        </authorList>
    </citation>
    <scope>NUCLEOTIDE SEQUENCE [LARGE SCALE GENOMIC DNA]</scope>
    <source>
        <strain evidence="2">FD-334 SS-4</strain>
    </source>
</reference>
<proteinExistence type="predicted"/>
<evidence type="ECO:0000313" key="2">
    <source>
        <dbReference type="Proteomes" id="UP000054270"/>
    </source>
</evidence>
<gene>
    <name evidence="1" type="ORF">HYPSUDRAFT_72763</name>
</gene>
<evidence type="ECO:0000313" key="1">
    <source>
        <dbReference type="EMBL" id="KJA14050.1"/>
    </source>
</evidence>
<name>A0A0D2P030_HYPSF</name>
<protein>
    <submittedName>
        <fullName evidence="1">Uncharacterized protein</fullName>
    </submittedName>
</protein>